<dbReference type="HOGENOM" id="CLU_2330544_0_0_5"/>
<dbReference type="AlphaFoldDB" id="B1LUF9"/>
<protein>
    <submittedName>
        <fullName evidence="1">Uncharacterized protein</fullName>
    </submittedName>
</protein>
<reference evidence="1 2" key="1">
    <citation type="submission" date="2008-03" db="EMBL/GenBank/DDBJ databases">
        <title>Complete sequence of chromosome of Methylobacterium radiotolerans JCM 2831.</title>
        <authorList>
            <consortium name="US DOE Joint Genome Institute"/>
            <person name="Copeland A."/>
            <person name="Lucas S."/>
            <person name="Lapidus A."/>
            <person name="Glavina del Rio T."/>
            <person name="Dalin E."/>
            <person name="Tice H."/>
            <person name="Bruce D."/>
            <person name="Goodwin L."/>
            <person name="Pitluck S."/>
            <person name="Kiss H."/>
            <person name="Brettin T."/>
            <person name="Detter J.C."/>
            <person name="Han C."/>
            <person name="Kuske C.R."/>
            <person name="Schmutz J."/>
            <person name="Larimer F."/>
            <person name="Land M."/>
            <person name="Hauser L."/>
            <person name="Kyrpides N."/>
            <person name="Mikhailova N."/>
            <person name="Marx C.J."/>
            <person name="Richardson P."/>
        </authorList>
    </citation>
    <scope>NUCLEOTIDE SEQUENCE [LARGE SCALE GENOMIC DNA]</scope>
    <source>
        <strain evidence="2">ATCC 27329 / DSM 1819 / JCM 2831 / NBRC 15690 / NCIMB 10815 / 0-1</strain>
    </source>
</reference>
<dbReference type="RefSeq" id="WP_012318961.1">
    <property type="nucleotide sequence ID" value="NC_010505.1"/>
</dbReference>
<dbReference type="GeneID" id="6138011"/>
<accession>B1LUF9</accession>
<dbReference type="KEGG" id="mrd:Mrad2831_1982"/>
<name>B1LUF9_METRJ</name>
<evidence type="ECO:0000313" key="2">
    <source>
        <dbReference type="Proteomes" id="UP000006589"/>
    </source>
</evidence>
<proteinExistence type="predicted"/>
<organism evidence="1 2">
    <name type="scientific">Methylobacterium radiotolerans (strain ATCC 27329 / DSM 1819 / JCM 2831 / NBRC 15690 / NCIMB 10815 / 0-1)</name>
    <dbReference type="NCBI Taxonomy" id="426355"/>
    <lineage>
        <taxon>Bacteria</taxon>
        <taxon>Pseudomonadati</taxon>
        <taxon>Pseudomonadota</taxon>
        <taxon>Alphaproteobacteria</taxon>
        <taxon>Hyphomicrobiales</taxon>
        <taxon>Methylobacteriaceae</taxon>
        <taxon>Methylobacterium</taxon>
    </lineage>
</organism>
<dbReference type="Proteomes" id="UP000006589">
    <property type="component" value="Chromosome"/>
</dbReference>
<evidence type="ECO:0000313" key="1">
    <source>
        <dbReference type="EMBL" id="ACB23977.1"/>
    </source>
</evidence>
<gene>
    <name evidence="1" type="ordered locus">Mrad2831_1982</name>
</gene>
<sequence>MTAPAQTHAKRAAWNEELGKRYRECESDICDLRLRGVVLEAFFRETIRETKGAPKFGDGVTIILAREEIEALEFLISQQQTQVLNLHRRFYADVEGAQ</sequence>
<dbReference type="STRING" id="426355.Mrad2831_1982"/>
<dbReference type="EMBL" id="CP001001">
    <property type="protein sequence ID" value="ACB23977.1"/>
    <property type="molecule type" value="Genomic_DNA"/>
</dbReference>